<keyword evidence="7 12" id="KW-0521">NADP</keyword>
<evidence type="ECO:0000256" key="12">
    <source>
        <dbReference type="HAMAP-Rule" id="MF_02042"/>
    </source>
</evidence>
<feature type="binding site" evidence="12 15">
    <location>
        <begin position="224"/>
        <end position="225"/>
    </location>
    <ligand>
        <name>FMN</name>
        <dbReference type="ChEBI" id="CHEBI:58210"/>
    </ligand>
</feature>
<evidence type="ECO:0000256" key="5">
    <source>
        <dbReference type="ARBA" id="ARBA00022643"/>
    </source>
</evidence>
<accession>A0A1Z4BYU5</accession>
<name>A0A1Z4BYU5_9GAMM</name>
<dbReference type="PIRSF" id="PIRSF006621">
    <property type="entry name" value="Dus"/>
    <property type="match status" value="1"/>
</dbReference>
<evidence type="ECO:0000256" key="4">
    <source>
        <dbReference type="ARBA" id="ARBA00022630"/>
    </source>
</evidence>
<dbReference type="AlphaFoldDB" id="A0A1Z4BYU5"/>
<keyword evidence="18" id="KW-1185">Reference proteome</keyword>
<comment type="similarity">
    <text evidence="13">Belongs to the dus family.</text>
</comment>
<dbReference type="Proteomes" id="UP000197019">
    <property type="component" value="Chromosome"/>
</dbReference>
<evidence type="ECO:0000256" key="7">
    <source>
        <dbReference type="ARBA" id="ARBA00022857"/>
    </source>
</evidence>
<dbReference type="CDD" id="cd02801">
    <property type="entry name" value="DUS_like_FMN"/>
    <property type="match status" value="1"/>
</dbReference>
<keyword evidence="8 12" id="KW-0694">RNA-binding</keyword>
<evidence type="ECO:0000313" key="17">
    <source>
        <dbReference type="EMBL" id="ASF46413.1"/>
    </source>
</evidence>
<evidence type="ECO:0000256" key="10">
    <source>
        <dbReference type="ARBA" id="ARBA00048205"/>
    </source>
</evidence>
<feature type="binding site" evidence="12">
    <location>
        <begin position="200"/>
        <end position="202"/>
    </location>
    <ligand>
        <name>FMN</name>
        <dbReference type="ChEBI" id="CHEBI:58210"/>
    </ligand>
</feature>
<comment type="catalytic activity">
    <reaction evidence="10 12">
        <text>a 5,6-dihydrouridine in tRNA + NADP(+) = a uridine in tRNA + NADPH + H(+)</text>
        <dbReference type="Rhea" id="RHEA:23624"/>
        <dbReference type="Rhea" id="RHEA-COMP:13339"/>
        <dbReference type="Rhea" id="RHEA-COMP:13887"/>
        <dbReference type="ChEBI" id="CHEBI:15378"/>
        <dbReference type="ChEBI" id="CHEBI:57783"/>
        <dbReference type="ChEBI" id="CHEBI:58349"/>
        <dbReference type="ChEBI" id="CHEBI:65315"/>
        <dbReference type="ChEBI" id="CHEBI:74443"/>
    </reaction>
</comment>
<evidence type="ECO:0000256" key="8">
    <source>
        <dbReference type="ARBA" id="ARBA00022884"/>
    </source>
</evidence>
<feature type="domain" description="DUS-like FMN-binding" evidence="16">
    <location>
        <begin position="13"/>
        <end position="314"/>
    </location>
</feature>
<evidence type="ECO:0000256" key="11">
    <source>
        <dbReference type="ARBA" id="ARBA00048802"/>
    </source>
</evidence>
<dbReference type="NCBIfam" id="TIGR00737">
    <property type="entry name" value="nifR3_yhdG"/>
    <property type="match status" value="1"/>
</dbReference>
<comment type="catalytic activity">
    <reaction evidence="11 12">
        <text>a 5,6-dihydrouridine in tRNA + NAD(+) = a uridine in tRNA + NADH + H(+)</text>
        <dbReference type="Rhea" id="RHEA:54452"/>
        <dbReference type="Rhea" id="RHEA-COMP:13339"/>
        <dbReference type="Rhea" id="RHEA-COMP:13887"/>
        <dbReference type="ChEBI" id="CHEBI:15378"/>
        <dbReference type="ChEBI" id="CHEBI:57540"/>
        <dbReference type="ChEBI" id="CHEBI:57945"/>
        <dbReference type="ChEBI" id="CHEBI:65315"/>
        <dbReference type="ChEBI" id="CHEBI:74443"/>
    </reaction>
</comment>
<feature type="binding site" evidence="12 15">
    <location>
        <position position="70"/>
    </location>
    <ligand>
        <name>FMN</name>
        <dbReference type="ChEBI" id="CHEBI:58210"/>
    </ligand>
</feature>
<dbReference type="PROSITE" id="PS01136">
    <property type="entry name" value="UPF0034"/>
    <property type="match status" value="1"/>
</dbReference>
<dbReference type="RefSeq" id="WP_088619285.1">
    <property type="nucleotide sequence ID" value="NZ_CP022129.1"/>
</dbReference>
<protein>
    <recommendedName>
        <fullName evidence="12">tRNA-dihydrouridine synthase B</fullName>
        <ecNumber evidence="12">1.3.1.-</ecNumber>
    </recommendedName>
</protein>
<dbReference type="InterPro" id="IPR032887">
    <property type="entry name" value="DusB"/>
</dbReference>
<organism evidence="17 18">
    <name type="scientific">Methylovulum psychrotolerans</name>
    <dbReference type="NCBI Taxonomy" id="1704499"/>
    <lineage>
        <taxon>Bacteria</taxon>
        <taxon>Pseudomonadati</taxon>
        <taxon>Pseudomonadota</taxon>
        <taxon>Gammaproteobacteria</taxon>
        <taxon>Methylococcales</taxon>
        <taxon>Methylococcaceae</taxon>
        <taxon>Methylovulum</taxon>
    </lineage>
</organism>
<dbReference type="SUPFAM" id="SSF51395">
    <property type="entry name" value="FMN-linked oxidoreductases"/>
    <property type="match status" value="1"/>
</dbReference>
<dbReference type="GO" id="GO:0000049">
    <property type="term" value="F:tRNA binding"/>
    <property type="evidence" value="ECO:0007669"/>
    <property type="project" value="UniProtKB-UniRule"/>
</dbReference>
<dbReference type="GO" id="GO:0050660">
    <property type="term" value="F:flavin adenine dinucleotide binding"/>
    <property type="evidence" value="ECO:0007669"/>
    <property type="project" value="InterPro"/>
</dbReference>
<evidence type="ECO:0000259" key="16">
    <source>
        <dbReference type="Pfam" id="PF01207"/>
    </source>
</evidence>
<feature type="binding site" evidence="12 15">
    <location>
        <position position="139"/>
    </location>
    <ligand>
        <name>FMN</name>
        <dbReference type="ChEBI" id="CHEBI:58210"/>
    </ligand>
</feature>
<dbReference type="InterPro" id="IPR018517">
    <property type="entry name" value="tRNA_hU_synthase_CS"/>
</dbReference>
<comment type="function">
    <text evidence="2 12 13">Catalyzes the synthesis of 5,6-dihydrouridine (D), a modified base found in the D-loop of most tRNAs, via the reduction of the C5-C6 double bond in target uridines.</text>
</comment>
<evidence type="ECO:0000256" key="13">
    <source>
        <dbReference type="PIRNR" id="PIRNR006621"/>
    </source>
</evidence>
<comment type="similarity">
    <text evidence="12">Belongs to the Dus family. DusB subfamily.</text>
</comment>
<dbReference type="EC" id="1.3.1.-" evidence="12"/>
<dbReference type="HAMAP" id="MF_02042">
    <property type="entry name" value="DusB_subfam"/>
    <property type="match status" value="1"/>
</dbReference>
<sequence>MHIGPYPLTSPVILAPMAGITDRPFRNLCRDWGAGLAVSEMVASNPALRHHQRTVLKADQRGENGIRSVQILGTNPQDMADAARFNAERGADIIDINMGCPAKKVCSVAAGSALLKNEELVKQILNAVVSAVTIPVTLKIRTGWDLQNRNALAIAQIAENAGIAALTLHGRTRACKFAGTAEYETIRQVKQAIRIPVIANGDIDSPDKARQVLASTGADAVMIGRAAQGNPWIFAQTSHFLTTGTYLPKPSLACIQQTLIGHIEALYRFYGDNSGVRIARKHIAWYCQALGLSGDTRTAINQAQLPAEQIAQINAFFHYLTNARAA</sequence>
<dbReference type="OrthoDB" id="9764501at2"/>
<keyword evidence="15" id="KW-0547">Nucleotide-binding</keyword>
<reference evidence="17 18" key="1">
    <citation type="submission" date="2017-06" db="EMBL/GenBank/DDBJ databases">
        <title>Genome Sequencing of the methanotroph Methylovulum psychrotolerants str. HV10-M2 isolated from a high-altitude environment.</title>
        <authorList>
            <person name="Mateos-Rivera A."/>
        </authorList>
    </citation>
    <scope>NUCLEOTIDE SEQUENCE [LARGE SCALE GENOMIC DNA]</scope>
    <source>
        <strain evidence="17 18">HV10_M2</strain>
    </source>
</reference>
<dbReference type="InterPro" id="IPR035587">
    <property type="entry name" value="DUS-like_FMN-bd"/>
</dbReference>
<dbReference type="PANTHER" id="PTHR45846">
    <property type="entry name" value="TRNA-DIHYDROURIDINE(47) SYNTHASE [NAD(P)(+)]-LIKE"/>
    <property type="match status" value="1"/>
</dbReference>
<keyword evidence="5 12" id="KW-0288">FMN</keyword>
<dbReference type="InterPro" id="IPR013785">
    <property type="entry name" value="Aldolase_TIM"/>
</dbReference>
<dbReference type="KEGG" id="mpsy:CEK71_10180"/>
<evidence type="ECO:0000256" key="14">
    <source>
        <dbReference type="PIRSR" id="PIRSR006621-1"/>
    </source>
</evidence>
<keyword evidence="3 12" id="KW-0820">tRNA-binding</keyword>
<keyword evidence="4 12" id="KW-0285">Flavoprotein</keyword>
<proteinExistence type="inferred from homology"/>
<dbReference type="GO" id="GO:0010181">
    <property type="term" value="F:FMN binding"/>
    <property type="evidence" value="ECO:0007669"/>
    <property type="project" value="UniProtKB-UniRule"/>
</dbReference>
<evidence type="ECO:0000256" key="15">
    <source>
        <dbReference type="PIRSR" id="PIRSR006621-2"/>
    </source>
</evidence>
<evidence type="ECO:0000256" key="6">
    <source>
        <dbReference type="ARBA" id="ARBA00022694"/>
    </source>
</evidence>
<feature type="binding site" evidence="15">
    <location>
        <position position="169"/>
    </location>
    <ligand>
        <name>FMN</name>
        <dbReference type="ChEBI" id="CHEBI:58210"/>
    </ligand>
</feature>
<dbReference type="Pfam" id="PF01207">
    <property type="entry name" value="Dus"/>
    <property type="match status" value="1"/>
</dbReference>
<dbReference type="PANTHER" id="PTHR45846:SF1">
    <property type="entry name" value="TRNA-DIHYDROURIDINE(47) SYNTHASE [NAD(P)(+)]-LIKE"/>
    <property type="match status" value="1"/>
</dbReference>
<dbReference type="InterPro" id="IPR004652">
    <property type="entry name" value="DusB-like"/>
</dbReference>
<keyword evidence="9 12" id="KW-0560">Oxidoreductase</keyword>
<dbReference type="GO" id="GO:0017150">
    <property type="term" value="F:tRNA dihydrouridine synthase activity"/>
    <property type="evidence" value="ECO:0007669"/>
    <property type="project" value="UniProtKB-UniRule"/>
</dbReference>
<evidence type="ECO:0000256" key="2">
    <source>
        <dbReference type="ARBA" id="ARBA00002790"/>
    </source>
</evidence>
<dbReference type="InterPro" id="IPR001269">
    <property type="entry name" value="DUS_fam"/>
</dbReference>
<evidence type="ECO:0000256" key="1">
    <source>
        <dbReference type="ARBA" id="ARBA00001917"/>
    </source>
</evidence>
<comment type="cofactor">
    <cofactor evidence="1 12 13 15">
        <name>FMN</name>
        <dbReference type="ChEBI" id="CHEBI:58210"/>
    </cofactor>
</comment>
<evidence type="ECO:0000256" key="9">
    <source>
        <dbReference type="ARBA" id="ARBA00023002"/>
    </source>
</evidence>
<evidence type="ECO:0000313" key="18">
    <source>
        <dbReference type="Proteomes" id="UP000197019"/>
    </source>
</evidence>
<dbReference type="InterPro" id="IPR024036">
    <property type="entry name" value="tRNA-dHydroUridine_Synthase_C"/>
</dbReference>
<keyword evidence="6 12" id="KW-0819">tRNA processing</keyword>
<dbReference type="Gene3D" id="3.20.20.70">
    <property type="entry name" value="Aldolase class I"/>
    <property type="match status" value="1"/>
</dbReference>
<evidence type="ECO:0000256" key="3">
    <source>
        <dbReference type="ARBA" id="ARBA00022555"/>
    </source>
</evidence>
<feature type="active site" description="Proton donor" evidence="12 14">
    <location>
        <position position="100"/>
    </location>
</feature>
<dbReference type="EMBL" id="CP022129">
    <property type="protein sequence ID" value="ASF46413.1"/>
    <property type="molecule type" value="Genomic_DNA"/>
</dbReference>
<feature type="binding site" evidence="12 15">
    <location>
        <begin position="16"/>
        <end position="18"/>
    </location>
    <ligand>
        <name>FMN</name>
        <dbReference type="ChEBI" id="CHEBI:58210"/>
    </ligand>
</feature>
<gene>
    <name evidence="12" type="primary">dusB</name>
    <name evidence="17" type="ORF">CEK71_10180</name>
</gene>
<dbReference type="Gene3D" id="1.10.1200.80">
    <property type="entry name" value="Putative flavin oxidoreducatase, domain 2"/>
    <property type="match status" value="1"/>
</dbReference>